<protein>
    <submittedName>
        <fullName evidence="3">Metal-nicotianamine transporter YSL3</fullName>
    </submittedName>
</protein>
<dbReference type="GO" id="GO:0035673">
    <property type="term" value="F:oligopeptide transmembrane transporter activity"/>
    <property type="evidence" value="ECO:0007669"/>
    <property type="project" value="InterPro"/>
</dbReference>
<keyword evidence="2" id="KW-1133">Transmembrane helix</keyword>
<organism evidence="3 4">
    <name type="scientific">Trifolium medium</name>
    <dbReference type="NCBI Taxonomy" id="97028"/>
    <lineage>
        <taxon>Eukaryota</taxon>
        <taxon>Viridiplantae</taxon>
        <taxon>Streptophyta</taxon>
        <taxon>Embryophyta</taxon>
        <taxon>Tracheophyta</taxon>
        <taxon>Spermatophyta</taxon>
        <taxon>Magnoliopsida</taxon>
        <taxon>eudicotyledons</taxon>
        <taxon>Gunneridae</taxon>
        <taxon>Pentapetalae</taxon>
        <taxon>rosids</taxon>
        <taxon>fabids</taxon>
        <taxon>Fabales</taxon>
        <taxon>Fabaceae</taxon>
        <taxon>Papilionoideae</taxon>
        <taxon>50 kb inversion clade</taxon>
        <taxon>NPAAA clade</taxon>
        <taxon>Hologalegina</taxon>
        <taxon>IRL clade</taxon>
        <taxon>Trifolieae</taxon>
        <taxon>Trifolium</taxon>
    </lineage>
</organism>
<reference evidence="3 4" key="1">
    <citation type="journal article" date="2018" name="Front. Plant Sci.">
        <title>Red Clover (Trifolium pratense) and Zigzag Clover (T. medium) - A Picture of Genomic Similarities and Differences.</title>
        <authorList>
            <person name="Dluhosova J."/>
            <person name="Istvanek J."/>
            <person name="Nedelnik J."/>
            <person name="Repkova J."/>
        </authorList>
    </citation>
    <scope>NUCLEOTIDE SEQUENCE [LARGE SCALE GENOMIC DNA]</scope>
    <source>
        <strain evidence="4">cv. 10/8</strain>
        <tissue evidence="3">Leaf</tissue>
    </source>
</reference>
<dbReference type="GO" id="GO:0048316">
    <property type="term" value="P:seed development"/>
    <property type="evidence" value="ECO:0007669"/>
    <property type="project" value="TreeGrafter"/>
</dbReference>
<keyword evidence="4" id="KW-1185">Reference proteome</keyword>
<dbReference type="GO" id="GO:0051980">
    <property type="term" value="F:iron-nicotianamine transmembrane transporter activity"/>
    <property type="evidence" value="ECO:0007669"/>
    <property type="project" value="TreeGrafter"/>
</dbReference>
<feature type="compositionally biased region" description="Polar residues" evidence="1">
    <location>
        <begin position="1"/>
        <end position="15"/>
    </location>
</feature>
<dbReference type="Proteomes" id="UP000265520">
    <property type="component" value="Unassembled WGS sequence"/>
</dbReference>
<dbReference type="EMBL" id="LXQA010062552">
    <property type="protein sequence ID" value="MCI06649.1"/>
    <property type="molecule type" value="Genomic_DNA"/>
</dbReference>
<dbReference type="PANTHER" id="PTHR31645:SF4">
    <property type="entry name" value="METAL-NICOTIANAMINE TRANSPORTER YSL3"/>
    <property type="match status" value="1"/>
</dbReference>
<name>A0A392P5D1_9FABA</name>
<dbReference type="GO" id="GO:0005886">
    <property type="term" value="C:plasma membrane"/>
    <property type="evidence" value="ECO:0007669"/>
    <property type="project" value="TreeGrafter"/>
</dbReference>
<evidence type="ECO:0000256" key="2">
    <source>
        <dbReference type="SAM" id="Phobius"/>
    </source>
</evidence>
<keyword evidence="2" id="KW-0812">Transmembrane</keyword>
<evidence type="ECO:0000256" key="1">
    <source>
        <dbReference type="SAM" id="MobiDB-lite"/>
    </source>
</evidence>
<evidence type="ECO:0000313" key="4">
    <source>
        <dbReference type="Proteomes" id="UP000265520"/>
    </source>
</evidence>
<feature type="region of interest" description="Disordered" evidence="1">
    <location>
        <begin position="1"/>
        <end position="21"/>
    </location>
</feature>
<sequence length="73" mass="7814">MVKDCSSQCSHSVTTGGFGSHLLGLNRATYERVGGASTPGNTPDTKEPAIGWMTSFLFVTYFVGLTALIPFRK</sequence>
<feature type="transmembrane region" description="Helical" evidence="2">
    <location>
        <begin position="49"/>
        <end position="71"/>
    </location>
</feature>
<keyword evidence="2" id="KW-0472">Membrane</keyword>
<dbReference type="InterPro" id="IPR045035">
    <property type="entry name" value="YSL-like"/>
</dbReference>
<proteinExistence type="predicted"/>
<evidence type="ECO:0000313" key="3">
    <source>
        <dbReference type="EMBL" id="MCI06649.1"/>
    </source>
</evidence>
<feature type="non-terminal residue" evidence="3">
    <location>
        <position position="73"/>
    </location>
</feature>
<dbReference type="PANTHER" id="PTHR31645">
    <property type="entry name" value="OLIGOPEPTIDE TRANSPORTER YGL114W-RELATED"/>
    <property type="match status" value="1"/>
</dbReference>
<accession>A0A392P5D1</accession>
<dbReference type="GO" id="GO:0010039">
    <property type="term" value="P:response to iron ion"/>
    <property type="evidence" value="ECO:0007669"/>
    <property type="project" value="TreeGrafter"/>
</dbReference>
<comment type="caution">
    <text evidence="3">The sequence shown here is derived from an EMBL/GenBank/DDBJ whole genome shotgun (WGS) entry which is preliminary data.</text>
</comment>
<dbReference type="AlphaFoldDB" id="A0A392P5D1"/>